<dbReference type="EMBL" id="JBDJNQ010000005">
    <property type="protein sequence ID" value="MEN5378003.1"/>
    <property type="molecule type" value="Genomic_DNA"/>
</dbReference>
<keyword evidence="1" id="KW-1133">Transmembrane helix</keyword>
<keyword evidence="1" id="KW-0812">Transmembrane</keyword>
<protein>
    <submittedName>
        <fullName evidence="2">Uncharacterized protein</fullName>
    </submittedName>
</protein>
<reference evidence="2 3" key="1">
    <citation type="submission" date="2024-04" db="EMBL/GenBank/DDBJ databases">
        <title>WGS of bacteria from Torrens River.</title>
        <authorList>
            <person name="Wyrsch E.R."/>
            <person name="Drigo B."/>
        </authorList>
    </citation>
    <scope>NUCLEOTIDE SEQUENCE [LARGE SCALE GENOMIC DNA]</scope>
    <source>
        <strain evidence="2 3">TWI391</strain>
    </source>
</reference>
<feature type="transmembrane region" description="Helical" evidence="1">
    <location>
        <begin position="26"/>
        <end position="45"/>
    </location>
</feature>
<evidence type="ECO:0000313" key="3">
    <source>
        <dbReference type="Proteomes" id="UP001409291"/>
    </source>
</evidence>
<evidence type="ECO:0000313" key="2">
    <source>
        <dbReference type="EMBL" id="MEN5378003.1"/>
    </source>
</evidence>
<dbReference type="Proteomes" id="UP001409291">
    <property type="component" value="Unassembled WGS sequence"/>
</dbReference>
<evidence type="ECO:0000256" key="1">
    <source>
        <dbReference type="SAM" id="Phobius"/>
    </source>
</evidence>
<name>A0ABV0BVG1_9SPHI</name>
<keyword evidence="1" id="KW-0472">Membrane</keyword>
<gene>
    <name evidence="2" type="ORF">ABE541_12090</name>
</gene>
<dbReference type="RefSeq" id="WP_346581365.1">
    <property type="nucleotide sequence ID" value="NZ_JBDJLH010000008.1"/>
</dbReference>
<proteinExistence type="predicted"/>
<comment type="caution">
    <text evidence="2">The sequence shown here is derived from an EMBL/GenBank/DDBJ whole genome shotgun (WGS) entry which is preliminary data.</text>
</comment>
<organism evidence="2 3">
    <name type="scientific">Sphingobacterium kitahiroshimense</name>
    <dbReference type="NCBI Taxonomy" id="470446"/>
    <lineage>
        <taxon>Bacteria</taxon>
        <taxon>Pseudomonadati</taxon>
        <taxon>Bacteroidota</taxon>
        <taxon>Sphingobacteriia</taxon>
        <taxon>Sphingobacteriales</taxon>
        <taxon>Sphingobacteriaceae</taxon>
        <taxon>Sphingobacterium</taxon>
    </lineage>
</organism>
<sequence length="171" mass="19587">MAEIKSKYELKSPEVQEVMNKPSHFFINWGNLLIIISISFSIFLINKIQIKNYDRLLATIISEQMILDQGVLVIKLNLAPKDQYPSGLETQITFLGDKSLDIGTITGTIDSFWNQEQNAYISWKTKLDKTRQLRLNNNQVIVPANGMNVSLKITTSKEDIIESMIKKLIKR</sequence>
<keyword evidence="3" id="KW-1185">Reference proteome</keyword>
<accession>A0ABV0BVG1</accession>